<protein>
    <submittedName>
        <fullName evidence="2">Uncharacterized protein</fullName>
    </submittedName>
</protein>
<dbReference type="Gramene" id="OBART02G11180.1">
    <property type="protein sequence ID" value="OBART02G11180.1"/>
    <property type="gene ID" value="OBART02G11180"/>
</dbReference>
<feature type="region of interest" description="Disordered" evidence="1">
    <location>
        <begin position="16"/>
        <end position="108"/>
    </location>
</feature>
<reference evidence="2" key="1">
    <citation type="journal article" date="2009" name="Rice">
        <title>De Novo Next Generation Sequencing of Plant Genomes.</title>
        <authorList>
            <person name="Rounsley S."/>
            <person name="Marri P.R."/>
            <person name="Yu Y."/>
            <person name="He R."/>
            <person name="Sisneros N."/>
            <person name="Goicoechea J.L."/>
            <person name="Lee S.J."/>
            <person name="Angelova A."/>
            <person name="Kudrna D."/>
            <person name="Luo M."/>
            <person name="Affourtit J."/>
            <person name="Desany B."/>
            <person name="Knight J."/>
            <person name="Niazi F."/>
            <person name="Egholm M."/>
            <person name="Wing R.A."/>
        </authorList>
    </citation>
    <scope>NUCLEOTIDE SEQUENCE [LARGE SCALE GENOMIC DNA]</scope>
    <source>
        <strain evidence="2">cv. IRGC 105608</strain>
    </source>
</reference>
<name>A0A0D3F392_9ORYZ</name>
<feature type="compositionally biased region" description="Gly residues" evidence="1">
    <location>
        <begin position="44"/>
        <end position="58"/>
    </location>
</feature>
<accession>A0A0D3F392</accession>
<proteinExistence type="predicted"/>
<dbReference type="PaxDb" id="65489-OBART02G11180.1"/>
<dbReference type="Proteomes" id="UP000026960">
    <property type="component" value="Chromosome 2"/>
</dbReference>
<evidence type="ECO:0000313" key="2">
    <source>
        <dbReference type="EnsemblPlants" id="OBART02G11180.1"/>
    </source>
</evidence>
<keyword evidence="3" id="KW-1185">Reference proteome</keyword>
<sequence>MAAVRTVAARLLLPRRRWMAGDQAAPPRSGPPWLDPDGERLARAGGGAGEAVGSGGGEDLTAAAEVEEERRRGEHGGGVVAAAAGGSGDWRGDWRPTGQIRRPLPAREAISPVCQREEELRLGMR</sequence>
<dbReference type="AlphaFoldDB" id="A0A0D3F392"/>
<evidence type="ECO:0000313" key="3">
    <source>
        <dbReference type="Proteomes" id="UP000026960"/>
    </source>
</evidence>
<evidence type="ECO:0000256" key="1">
    <source>
        <dbReference type="SAM" id="MobiDB-lite"/>
    </source>
</evidence>
<dbReference type="HOGENOM" id="CLU_1909936_0_0_1"/>
<dbReference type="EnsemblPlants" id="OBART02G11180.1">
    <property type="protein sequence ID" value="OBART02G11180.1"/>
    <property type="gene ID" value="OBART02G11180"/>
</dbReference>
<organism evidence="2">
    <name type="scientific">Oryza barthii</name>
    <dbReference type="NCBI Taxonomy" id="65489"/>
    <lineage>
        <taxon>Eukaryota</taxon>
        <taxon>Viridiplantae</taxon>
        <taxon>Streptophyta</taxon>
        <taxon>Embryophyta</taxon>
        <taxon>Tracheophyta</taxon>
        <taxon>Spermatophyta</taxon>
        <taxon>Magnoliopsida</taxon>
        <taxon>Liliopsida</taxon>
        <taxon>Poales</taxon>
        <taxon>Poaceae</taxon>
        <taxon>BOP clade</taxon>
        <taxon>Oryzoideae</taxon>
        <taxon>Oryzeae</taxon>
        <taxon>Oryzinae</taxon>
        <taxon>Oryza</taxon>
    </lineage>
</organism>
<reference evidence="2" key="2">
    <citation type="submission" date="2015-03" db="UniProtKB">
        <authorList>
            <consortium name="EnsemblPlants"/>
        </authorList>
    </citation>
    <scope>IDENTIFICATION</scope>
</reference>